<name>A0A370L8R0_9HYPH</name>
<comment type="caution">
    <text evidence="3">The sequence shown here is derived from an EMBL/GenBank/DDBJ whole genome shotgun (WGS) entry which is preliminary data.</text>
</comment>
<dbReference type="SUPFAM" id="SSF110857">
    <property type="entry name" value="Gamma-glutamyl cyclotransferase-like"/>
    <property type="match status" value="1"/>
</dbReference>
<sequence length="234" mass="25155">MIQRRTMDKHFLTRELIESGGIDALVARDAPTMRVLSEAERTASLKATLAARPAGDAWLFGYGSLIWNPTIDAVERRTARIIGWHRAFCLTTMVGRGSAANPGLVLGLDQGGDCTGVAFRLCEEKLEAELAILWRREMLSGAYIPRWLDLLDEAGERFGSAIAFTIDPAGLYYAGGLEPPDVVRRLATASGALGSAADYLFQTCKGLHEHGIPDPALDQLAASVLAAQAAETGK</sequence>
<dbReference type="Proteomes" id="UP000255207">
    <property type="component" value="Unassembled WGS sequence"/>
</dbReference>
<dbReference type="EMBL" id="QQTP01000003">
    <property type="protein sequence ID" value="RDJ26665.1"/>
    <property type="molecule type" value="Genomic_DNA"/>
</dbReference>
<dbReference type="AlphaFoldDB" id="A0A370L8R0"/>
<dbReference type="GO" id="GO:0061928">
    <property type="term" value="F:glutathione specific gamma-glutamylcyclotransferase activity"/>
    <property type="evidence" value="ECO:0007669"/>
    <property type="project" value="UniProtKB-EC"/>
</dbReference>
<dbReference type="OrthoDB" id="9795692at2"/>
<accession>A0A370L8R0</accession>
<proteinExistence type="predicted"/>
<organism evidence="3 4">
    <name type="scientific">Bosea caraganae</name>
    <dbReference type="NCBI Taxonomy" id="2763117"/>
    <lineage>
        <taxon>Bacteria</taxon>
        <taxon>Pseudomonadati</taxon>
        <taxon>Pseudomonadota</taxon>
        <taxon>Alphaproteobacteria</taxon>
        <taxon>Hyphomicrobiales</taxon>
        <taxon>Boseaceae</taxon>
        <taxon>Bosea</taxon>
    </lineage>
</organism>
<reference evidence="4" key="1">
    <citation type="submission" date="2018-07" db="EMBL/GenBank/DDBJ databases">
        <authorList>
            <person name="Safronova V.I."/>
            <person name="Chirak E.R."/>
            <person name="Sazanova A.L."/>
        </authorList>
    </citation>
    <scope>NUCLEOTIDE SEQUENCE [LARGE SCALE GENOMIC DNA]</scope>
    <source>
        <strain evidence="4">RCAM04685</strain>
    </source>
</reference>
<dbReference type="PANTHER" id="PTHR12192">
    <property type="entry name" value="CATION TRANSPORT PROTEIN CHAC-RELATED"/>
    <property type="match status" value="1"/>
</dbReference>
<evidence type="ECO:0000313" key="4">
    <source>
        <dbReference type="Proteomes" id="UP000255207"/>
    </source>
</evidence>
<dbReference type="InterPro" id="IPR006840">
    <property type="entry name" value="ChaC"/>
</dbReference>
<keyword evidence="2" id="KW-0456">Lyase</keyword>
<dbReference type="EC" id="4.3.2.7" evidence="1"/>
<dbReference type="GO" id="GO:0016740">
    <property type="term" value="F:transferase activity"/>
    <property type="evidence" value="ECO:0007669"/>
    <property type="project" value="UniProtKB-KW"/>
</dbReference>
<keyword evidence="4" id="KW-1185">Reference proteome</keyword>
<evidence type="ECO:0000256" key="1">
    <source>
        <dbReference type="ARBA" id="ARBA00012344"/>
    </source>
</evidence>
<evidence type="ECO:0000313" key="3">
    <source>
        <dbReference type="EMBL" id="RDJ26665.1"/>
    </source>
</evidence>
<dbReference type="CDD" id="cd06661">
    <property type="entry name" value="GGCT_like"/>
    <property type="match status" value="1"/>
</dbReference>
<dbReference type="Pfam" id="PF04752">
    <property type="entry name" value="ChaC"/>
    <property type="match status" value="1"/>
</dbReference>
<evidence type="ECO:0000256" key="2">
    <source>
        <dbReference type="ARBA" id="ARBA00023239"/>
    </source>
</evidence>
<dbReference type="InterPro" id="IPR013024">
    <property type="entry name" value="GGCT-like"/>
</dbReference>
<keyword evidence="3" id="KW-0808">Transferase</keyword>
<protein>
    <recommendedName>
        <fullName evidence="1">glutathione-specific gamma-glutamylcyclotransferase</fullName>
        <ecNumber evidence="1">4.3.2.7</ecNumber>
    </recommendedName>
</protein>
<dbReference type="GO" id="GO:0005737">
    <property type="term" value="C:cytoplasm"/>
    <property type="evidence" value="ECO:0007669"/>
    <property type="project" value="TreeGrafter"/>
</dbReference>
<dbReference type="PANTHER" id="PTHR12192:SF2">
    <property type="entry name" value="GLUTATHIONE-SPECIFIC GAMMA-GLUTAMYLCYCLOTRANSFERASE 2"/>
    <property type="match status" value="1"/>
</dbReference>
<gene>
    <name evidence="3" type="ORF">DWE98_07350</name>
</gene>
<dbReference type="InterPro" id="IPR036568">
    <property type="entry name" value="GGCT-like_sf"/>
</dbReference>
<dbReference type="Gene3D" id="3.10.490.10">
    <property type="entry name" value="Gamma-glutamyl cyclotransferase-like"/>
    <property type="match status" value="1"/>
</dbReference>
<dbReference type="GO" id="GO:0006751">
    <property type="term" value="P:glutathione catabolic process"/>
    <property type="evidence" value="ECO:0007669"/>
    <property type="project" value="InterPro"/>
</dbReference>